<dbReference type="Gene3D" id="1.20.120.450">
    <property type="entry name" value="dinb family like domain"/>
    <property type="match status" value="1"/>
</dbReference>
<dbReference type="RefSeq" id="WP_348264999.1">
    <property type="nucleotide sequence ID" value="NZ_CP121196.1"/>
</dbReference>
<dbReference type="EMBL" id="CP121196">
    <property type="protein sequence ID" value="XBH19778.1"/>
    <property type="molecule type" value="Genomic_DNA"/>
</dbReference>
<sequence>MQQTEILEILQKLQNGRDALGEALRGVDDAEASRKAASGGWSILECVEHMVESERYLLTRLHAAEHSNQPFEKSRREGKIAMLAADRSRRIEAPEQAHPKGKFATLSEAVAAFDATRNEVVRWVENCKGDPRCMLTDHPLIVGPVTCSETLTMIAAHPARHAQQIGEIRNACRK</sequence>
<dbReference type="Pfam" id="PF12867">
    <property type="entry name" value="DinB_2"/>
    <property type="match status" value="1"/>
</dbReference>
<organism evidence="2">
    <name type="scientific">Telmatobacter sp. DSM 110680</name>
    <dbReference type="NCBI Taxonomy" id="3036704"/>
    <lineage>
        <taxon>Bacteria</taxon>
        <taxon>Pseudomonadati</taxon>
        <taxon>Acidobacteriota</taxon>
        <taxon>Terriglobia</taxon>
        <taxon>Terriglobales</taxon>
        <taxon>Acidobacteriaceae</taxon>
        <taxon>Telmatobacter</taxon>
    </lineage>
</organism>
<protein>
    <submittedName>
        <fullName evidence="2">DinB family protein</fullName>
    </submittedName>
</protein>
<proteinExistence type="predicted"/>
<dbReference type="InterPro" id="IPR034660">
    <property type="entry name" value="DinB/YfiT-like"/>
</dbReference>
<dbReference type="InterPro" id="IPR024775">
    <property type="entry name" value="DinB-like"/>
</dbReference>
<dbReference type="SUPFAM" id="SSF109854">
    <property type="entry name" value="DinB/YfiT-like putative metalloenzymes"/>
    <property type="match status" value="1"/>
</dbReference>
<name>A0AAU7DPR0_9BACT</name>
<reference evidence="2" key="1">
    <citation type="submission" date="2023-03" db="EMBL/GenBank/DDBJ databases">
        <title>Edaphobacter sp.</title>
        <authorList>
            <person name="Huber K.J."/>
            <person name="Papendorf J."/>
            <person name="Pilke C."/>
            <person name="Bunk B."/>
            <person name="Sproeer C."/>
            <person name="Pester M."/>
        </authorList>
    </citation>
    <scope>NUCLEOTIDE SEQUENCE</scope>
    <source>
        <strain evidence="2">DSM 110680</strain>
    </source>
</reference>
<gene>
    <name evidence="2" type="ORF">P8935_10780</name>
</gene>
<evidence type="ECO:0000259" key="1">
    <source>
        <dbReference type="Pfam" id="PF12867"/>
    </source>
</evidence>
<evidence type="ECO:0000313" key="2">
    <source>
        <dbReference type="EMBL" id="XBH19778.1"/>
    </source>
</evidence>
<dbReference type="AlphaFoldDB" id="A0AAU7DPR0"/>
<feature type="domain" description="DinB-like" evidence="1">
    <location>
        <begin position="13"/>
        <end position="165"/>
    </location>
</feature>
<accession>A0AAU7DPR0</accession>